<evidence type="ECO:0000259" key="2">
    <source>
        <dbReference type="Pfam" id="PF05618"/>
    </source>
</evidence>
<dbReference type="Pfam" id="PF05618">
    <property type="entry name" value="Zn_protease"/>
    <property type="match status" value="1"/>
</dbReference>
<name>A0A4P7XGW7_9ALTE</name>
<sequence length="260" mass="29013">MRLAQPATVFISIAVLLISGCASDYRAVWESDLSELKAQLQATERALVQLEKEQSASRDLLFVAETESMHRMVKALEEQVKAPECPAVEETPRCEAMPPPSQSSDMQHIDDGKLVIGEIEKVYVDPPGEAYTARIDTGATTSSLDAREPQIFERDGEDWVRFKMPLPGREEFVDVERKVAHFVRILQSSTEDSERRAVVKMRIVIGDVERLAEFTLSDRGHLEFPVLIGRNILKDTMVVDVSRANSVALPADIVSESSDE</sequence>
<protein>
    <submittedName>
        <fullName evidence="3">ATP-dependent zinc protease</fullName>
    </submittedName>
</protein>
<reference evidence="3 4" key="1">
    <citation type="submission" date="2018-07" db="EMBL/GenBank/DDBJ databases">
        <title>Marsedoiliclastica nanhaica gen. nov. sp. nov., a novel marine hydrocarbonoclastic bacterium isolated from an in-situ enriched hydrocarbon-degrading consortium in deep-sea sediment.</title>
        <authorList>
            <person name="Dong C."/>
            <person name="Ma T."/>
            <person name="Liu R."/>
            <person name="Shao Z."/>
        </authorList>
    </citation>
    <scope>NUCLEOTIDE SEQUENCE [LARGE SCALE GENOMIC DNA]</scope>
    <source>
        <strain evidence="4">soil36-7</strain>
    </source>
</reference>
<dbReference type="RefSeq" id="WP_136548988.1">
    <property type="nucleotide sequence ID" value="NZ_CP031093.1"/>
</dbReference>
<keyword evidence="4" id="KW-1185">Reference proteome</keyword>
<organism evidence="3 4">
    <name type="scientific">Hydrocarboniclastica marina</name>
    <dbReference type="NCBI Taxonomy" id="2259620"/>
    <lineage>
        <taxon>Bacteria</taxon>
        <taxon>Pseudomonadati</taxon>
        <taxon>Pseudomonadota</taxon>
        <taxon>Gammaproteobacteria</taxon>
        <taxon>Alteromonadales</taxon>
        <taxon>Alteromonadaceae</taxon>
        <taxon>Hydrocarboniclastica</taxon>
    </lineage>
</organism>
<dbReference type="Gene3D" id="2.40.70.10">
    <property type="entry name" value="Acid Proteases"/>
    <property type="match status" value="1"/>
</dbReference>
<dbReference type="AlphaFoldDB" id="A0A4P7XGW7"/>
<gene>
    <name evidence="3" type="ORF">soil367_10170</name>
</gene>
<dbReference type="InterPro" id="IPR021109">
    <property type="entry name" value="Peptidase_aspartic_dom_sf"/>
</dbReference>
<feature type="domain" description="Retropepsin-like aspartic endopeptidase" evidence="2">
    <location>
        <begin position="115"/>
        <end position="244"/>
    </location>
</feature>
<proteinExistence type="predicted"/>
<keyword evidence="1" id="KW-0175">Coiled coil</keyword>
<dbReference type="GO" id="GO:0008233">
    <property type="term" value="F:peptidase activity"/>
    <property type="evidence" value="ECO:0007669"/>
    <property type="project" value="UniProtKB-KW"/>
</dbReference>
<dbReference type="SUPFAM" id="SSF50630">
    <property type="entry name" value="Acid proteases"/>
    <property type="match status" value="1"/>
</dbReference>
<dbReference type="PANTHER" id="PTHR38037:SF2">
    <property type="entry name" value="ATP-DEPENDENT ZINC PROTEASE DOMAIN-CONTAINING PROTEIN-RELATED"/>
    <property type="match status" value="1"/>
</dbReference>
<evidence type="ECO:0000313" key="3">
    <source>
        <dbReference type="EMBL" id="QCF26268.1"/>
    </source>
</evidence>
<dbReference type="Proteomes" id="UP000298049">
    <property type="component" value="Chromosome"/>
</dbReference>
<evidence type="ECO:0000256" key="1">
    <source>
        <dbReference type="SAM" id="Coils"/>
    </source>
</evidence>
<feature type="coiled-coil region" evidence="1">
    <location>
        <begin position="26"/>
        <end position="60"/>
    </location>
</feature>
<dbReference type="PANTHER" id="PTHR38037">
    <property type="entry name" value="ZN_PROTEASE DOMAIN-CONTAINING PROTEIN"/>
    <property type="match status" value="1"/>
</dbReference>
<keyword evidence="3" id="KW-0378">Hydrolase</keyword>
<dbReference type="EMBL" id="CP031093">
    <property type="protein sequence ID" value="QCF26268.1"/>
    <property type="molecule type" value="Genomic_DNA"/>
</dbReference>
<dbReference type="OrthoDB" id="8546610at2"/>
<evidence type="ECO:0000313" key="4">
    <source>
        <dbReference type="Proteomes" id="UP000298049"/>
    </source>
</evidence>
<keyword evidence="3" id="KW-0645">Protease</keyword>
<dbReference type="GO" id="GO:0006508">
    <property type="term" value="P:proteolysis"/>
    <property type="evidence" value="ECO:0007669"/>
    <property type="project" value="UniProtKB-KW"/>
</dbReference>
<dbReference type="InterPro" id="IPR008503">
    <property type="entry name" value="Asp_endopeptidase"/>
</dbReference>
<accession>A0A4P7XGW7</accession>
<dbReference type="KEGG" id="hmi:soil367_10170"/>
<dbReference type="PROSITE" id="PS51257">
    <property type="entry name" value="PROKAR_LIPOPROTEIN"/>
    <property type="match status" value="1"/>
</dbReference>